<dbReference type="EMBL" id="SMBI01000006">
    <property type="protein sequence ID" value="TCU24373.1"/>
    <property type="molecule type" value="Genomic_DNA"/>
</dbReference>
<dbReference type="PRINTS" id="PR00149">
    <property type="entry name" value="FUMRATELYASE"/>
</dbReference>
<dbReference type="FunFam" id="1.20.200.10:FF:000001">
    <property type="entry name" value="Fumarate hydratase, mitochondrial"/>
    <property type="match status" value="1"/>
</dbReference>
<reference evidence="4 5" key="1">
    <citation type="submission" date="2019-03" db="EMBL/GenBank/DDBJ databases">
        <title>Genomic Encyclopedia of Type Strains, Phase IV (KMG-V): Genome sequencing to study the core and pangenomes of soil and plant-associated prokaryotes.</title>
        <authorList>
            <person name="Whitman W."/>
        </authorList>
    </citation>
    <scope>NUCLEOTIDE SEQUENCE [LARGE SCALE GENOMIC DNA]</scope>
    <source>
        <strain evidence="4 5">FB403</strain>
    </source>
</reference>
<organism evidence="4 5">
    <name type="scientific">Rhizobium laguerreae</name>
    <dbReference type="NCBI Taxonomy" id="1076926"/>
    <lineage>
        <taxon>Bacteria</taxon>
        <taxon>Pseudomonadati</taxon>
        <taxon>Pseudomonadota</taxon>
        <taxon>Alphaproteobacteria</taxon>
        <taxon>Hyphomicrobiales</taxon>
        <taxon>Rhizobiaceae</taxon>
        <taxon>Rhizobium/Agrobacterium group</taxon>
        <taxon>Rhizobium</taxon>
    </lineage>
</organism>
<dbReference type="InterPro" id="IPR008948">
    <property type="entry name" value="L-Aspartase-like"/>
</dbReference>
<dbReference type="Gene3D" id="1.20.200.10">
    <property type="entry name" value="Fumarase/aspartase (Central domain)"/>
    <property type="match status" value="1"/>
</dbReference>
<accession>A0AAX2QLF6</accession>
<feature type="domain" description="Fumarase C C-terminal" evidence="3">
    <location>
        <begin position="425"/>
        <end position="471"/>
    </location>
</feature>
<dbReference type="InterPro" id="IPR022761">
    <property type="entry name" value="Fumarate_lyase_N"/>
</dbReference>
<evidence type="ECO:0000256" key="1">
    <source>
        <dbReference type="ARBA" id="ARBA00023239"/>
    </source>
</evidence>
<dbReference type="PANTHER" id="PTHR42696:SF2">
    <property type="entry name" value="ASPARTATE AMMONIA-LYASE"/>
    <property type="match status" value="1"/>
</dbReference>
<dbReference type="InterPro" id="IPR024083">
    <property type="entry name" value="Fumarase/histidase_N"/>
</dbReference>
<dbReference type="Pfam" id="PF10415">
    <property type="entry name" value="FumaraseC_C"/>
    <property type="match status" value="1"/>
</dbReference>
<evidence type="ECO:0000259" key="2">
    <source>
        <dbReference type="Pfam" id="PF00206"/>
    </source>
</evidence>
<dbReference type="GO" id="GO:0006099">
    <property type="term" value="P:tricarboxylic acid cycle"/>
    <property type="evidence" value="ECO:0007669"/>
    <property type="project" value="InterPro"/>
</dbReference>
<dbReference type="FunFam" id="1.10.275.10:FF:000001">
    <property type="entry name" value="Fumarate hydratase, mitochondrial"/>
    <property type="match status" value="1"/>
</dbReference>
<dbReference type="InterPro" id="IPR020557">
    <property type="entry name" value="Fumarate_lyase_CS"/>
</dbReference>
<gene>
    <name evidence="4" type="ORF">EV131_106362</name>
</gene>
<dbReference type="AlphaFoldDB" id="A0AAX2QLF6"/>
<dbReference type="PANTHER" id="PTHR42696">
    <property type="entry name" value="ASPARTATE AMMONIA-LYASE"/>
    <property type="match status" value="1"/>
</dbReference>
<sequence length="480" mass="51509">MRCATPEFWTGGAERMAIERVESDLIGALPIPGDVLYGVHTRRAELNFNVSGLRLKDFPELIQSMAMVKKAAACANADLGLLPAEKASAISEACDNLIELKGVDENFPVDMMQGGAGTSTNMNVNEVVANLALLKLGANVGDYDKVHPNDDVNLSQSTNDVYPTALRLTILRSCEGLLASQVGLRDAFRAKAREYATALKVGRTQLQDAVPMTAGQEFDAFAELIDEDINQLQSASRLLQEVNLGGSAIGTSINVPRGFPSAACGYLTRISGIQLIPARNFIEATSDTGGFVSFSSVLKRIAVKLTKICNDLRLLSSGPRGGLGEIRLPPVQAGSSIMPGKVNAVIPEMMNQVGFQVVGNDLTVTLAASAGQLQLNAMEPVIILNILQSMRMLTRGMEIFKQRCVDGIEVDVDRCKELLDQSLVLATPLAMLIGYSKAAHLSKKALAEKRGLRQVVEEEGVLAPCQVEQLFEGSAEFANF</sequence>
<dbReference type="Gene3D" id="1.10.275.10">
    <property type="entry name" value="Fumarase/aspartase (N-terminal domain)"/>
    <property type="match status" value="1"/>
</dbReference>
<dbReference type="PRINTS" id="PR00145">
    <property type="entry name" value="ARGSUCLYASE"/>
</dbReference>
<evidence type="ECO:0000313" key="5">
    <source>
        <dbReference type="Proteomes" id="UP000295021"/>
    </source>
</evidence>
<dbReference type="InterPro" id="IPR000362">
    <property type="entry name" value="Fumarate_lyase_fam"/>
</dbReference>
<evidence type="ECO:0000313" key="4">
    <source>
        <dbReference type="EMBL" id="TCU24373.1"/>
    </source>
</evidence>
<dbReference type="SUPFAM" id="SSF48557">
    <property type="entry name" value="L-aspartase-like"/>
    <property type="match status" value="1"/>
</dbReference>
<dbReference type="InterPro" id="IPR051546">
    <property type="entry name" value="Aspartate_Ammonia-Lyase"/>
</dbReference>
<dbReference type="Proteomes" id="UP000295021">
    <property type="component" value="Unassembled WGS sequence"/>
</dbReference>
<name>A0AAX2QLF6_9HYPH</name>
<keyword evidence="1" id="KW-0456">Lyase</keyword>
<dbReference type="Pfam" id="PF00206">
    <property type="entry name" value="Lyase_1"/>
    <property type="match status" value="1"/>
</dbReference>
<dbReference type="InterPro" id="IPR018951">
    <property type="entry name" value="Fumarase_C_C"/>
</dbReference>
<dbReference type="Gene3D" id="1.10.40.30">
    <property type="entry name" value="Fumarase/aspartase (C-terminal domain)"/>
    <property type="match status" value="1"/>
</dbReference>
<dbReference type="GO" id="GO:0008797">
    <property type="term" value="F:aspartate ammonia-lyase activity"/>
    <property type="evidence" value="ECO:0007669"/>
    <property type="project" value="TreeGrafter"/>
</dbReference>
<comment type="caution">
    <text evidence="4">The sequence shown here is derived from an EMBL/GenBank/DDBJ whole genome shotgun (WGS) entry which is preliminary data.</text>
</comment>
<feature type="domain" description="Fumarate lyase N-terminal" evidence="2">
    <location>
        <begin position="31"/>
        <end position="359"/>
    </location>
</feature>
<dbReference type="GO" id="GO:0005829">
    <property type="term" value="C:cytosol"/>
    <property type="evidence" value="ECO:0007669"/>
    <property type="project" value="TreeGrafter"/>
</dbReference>
<proteinExistence type="predicted"/>
<evidence type="ECO:0000259" key="3">
    <source>
        <dbReference type="Pfam" id="PF10415"/>
    </source>
</evidence>
<dbReference type="CDD" id="cd01357">
    <property type="entry name" value="Aspartase"/>
    <property type="match status" value="1"/>
</dbReference>
<protein>
    <submittedName>
        <fullName evidence="4">Aspartate ammonia-lyase</fullName>
    </submittedName>
</protein>
<dbReference type="PROSITE" id="PS00163">
    <property type="entry name" value="FUMARATE_LYASES"/>
    <property type="match status" value="1"/>
</dbReference>
<dbReference type="NCBIfam" id="NF008909">
    <property type="entry name" value="PRK12273.1"/>
    <property type="match status" value="1"/>
</dbReference>
<dbReference type="GO" id="GO:0006531">
    <property type="term" value="P:aspartate metabolic process"/>
    <property type="evidence" value="ECO:0007669"/>
    <property type="project" value="TreeGrafter"/>
</dbReference>